<evidence type="ECO:0000256" key="14">
    <source>
        <dbReference type="SAM" id="Phobius"/>
    </source>
</evidence>
<dbReference type="SUPFAM" id="SSF48225">
    <property type="entry name" value="Seven-hairpin glycosidases"/>
    <property type="match status" value="1"/>
</dbReference>
<comment type="pathway">
    <text evidence="2">Protein modification; protein glycosylation.</text>
</comment>
<dbReference type="GO" id="GO:0036503">
    <property type="term" value="P:ERAD pathway"/>
    <property type="evidence" value="ECO:0007669"/>
    <property type="project" value="UniProtKB-ARBA"/>
</dbReference>
<evidence type="ECO:0000256" key="6">
    <source>
        <dbReference type="ARBA" id="ARBA00022837"/>
    </source>
</evidence>
<dbReference type="AlphaFoldDB" id="A0AAW0DD19"/>
<dbReference type="Proteomes" id="UP001383192">
    <property type="component" value="Unassembled WGS sequence"/>
</dbReference>
<keyword evidence="14" id="KW-1133">Transmembrane helix</keyword>
<comment type="caution">
    <text evidence="15">The sequence shown here is derived from an EMBL/GenBank/DDBJ whole genome shotgun (WGS) entry which is preliminary data.</text>
</comment>
<keyword evidence="16" id="KW-1185">Reference proteome</keyword>
<accession>A0AAW0DD19</accession>
<dbReference type="PANTHER" id="PTHR11742:SF55">
    <property type="entry name" value="ENDOPLASMIC RETICULUM MANNOSYL-OLIGOSACCHARIDE 1,2-ALPHA-MANNOSIDASE"/>
    <property type="match status" value="1"/>
</dbReference>
<evidence type="ECO:0000313" key="15">
    <source>
        <dbReference type="EMBL" id="KAK7049278.1"/>
    </source>
</evidence>
<comment type="catalytic activity">
    <reaction evidence="8">
        <text>N(4)-(alpha-D-Man-(1-&gt;2)-alpha-D-Man-(1-&gt;2)-alpha-D-Man-(1-&gt;3)-[alpha-D-Man-(1-&gt;3)-[alpha-D-Man-(1-&gt;2)-alpha-D-Man-(1-&gt;6)]-alpha-D-Man-(1-&gt;6)]-beta-D-Man-(1-&gt;4)-beta-D-GlcNAc-(1-&gt;4)-beta-D-GlcNAc)-L-asparaginyl-[protein] (N-glucan mannose isomer 8A1,2,3B1,3) + 3 H2O = N(4)-(alpha-D-Man-(1-&gt;3)-[alpha-D-Man-(1-&gt;3)-[alpha-D-Man-(1-&gt;6)]-alpha-D-Man-(1-&gt;6)]-beta-D-Man-(1-&gt;4)-beta-D-GlcNAc-(1-&gt;4)-beta-D-GlcNAc)-L-asparaginyl-[protein] (N-glucan mannose isomer 5A1,2) + 3 beta-D-mannose</text>
        <dbReference type="Rhea" id="RHEA:56028"/>
        <dbReference type="Rhea" id="RHEA-COMP:14358"/>
        <dbReference type="Rhea" id="RHEA-COMP:14367"/>
        <dbReference type="ChEBI" id="CHEBI:15377"/>
        <dbReference type="ChEBI" id="CHEBI:28563"/>
        <dbReference type="ChEBI" id="CHEBI:59087"/>
        <dbReference type="ChEBI" id="CHEBI:60628"/>
        <dbReference type="EC" id="3.2.1.113"/>
    </reaction>
</comment>
<evidence type="ECO:0000256" key="11">
    <source>
        <dbReference type="PIRSR" id="PIRSR601382-2"/>
    </source>
</evidence>
<reference evidence="15 16" key="1">
    <citation type="submission" date="2024-01" db="EMBL/GenBank/DDBJ databases">
        <title>A draft genome for a cacao thread blight-causing isolate of Paramarasmius palmivorus.</title>
        <authorList>
            <person name="Baruah I.K."/>
            <person name="Bukari Y."/>
            <person name="Amoako-Attah I."/>
            <person name="Meinhardt L.W."/>
            <person name="Bailey B.A."/>
            <person name="Cohen S.P."/>
        </authorList>
    </citation>
    <scope>NUCLEOTIDE SEQUENCE [LARGE SCALE GENOMIC DNA]</scope>
    <source>
        <strain evidence="15 16">GH-12</strain>
    </source>
</reference>
<evidence type="ECO:0000256" key="10">
    <source>
        <dbReference type="PIRSR" id="PIRSR601382-1"/>
    </source>
</evidence>
<evidence type="ECO:0000256" key="13">
    <source>
        <dbReference type="RuleBase" id="RU361193"/>
    </source>
</evidence>
<comment type="cofactor">
    <cofactor evidence="1 11">
        <name>Ca(2+)</name>
        <dbReference type="ChEBI" id="CHEBI:29108"/>
    </cofactor>
</comment>
<keyword evidence="4 11" id="KW-0479">Metal-binding</keyword>
<dbReference type="GO" id="GO:0004571">
    <property type="term" value="F:mannosyl-oligosaccharide 1,2-alpha-mannosidase activity"/>
    <property type="evidence" value="ECO:0007669"/>
    <property type="project" value="UniProtKB-EC"/>
</dbReference>
<evidence type="ECO:0000256" key="8">
    <source>
        <dbReference type="ARBA" id="ARBA00047669"/>
    </source>
</evidence>
<feature type="active site" description="Proton donor" evidence="10">
    <location>
        <position position="461"/>
    </location>
</feature>
<name>A0AAW0DD19_9AGAR</name>
<dbReference type="EC" id="3.2.1.-" evidence="13"/>
<dbReference type="GO" id="GO:0005509">
    <property type="term" value="F:calcium ion binding"/>
    <property type="evidence" value="ECO:0007669"/>
    <property type="project" value="InterPro"/>
</dbReference>
<keyword evidence="7 12" id="KW-1015">Disulfide bond</keyword>
<feature type="transmembrane region" description="Helical" evidence="14">
    <location>
        <begin position="29"/>
        <end position="48"/>
    </location>
</feature>
<evidence type="ECO:0000256" key="7">
    <source>
        <dbReference type="ARBA" id="ARBA00023157"/>
    </source>
</evidence>
<dbReference type="Gene3D" id="1.50.10.10">
    <property type="match status" value="1"/>
</dbReference>
<protein>
    <recommendedName>
        <fullName evidence="13">alpha-1,2-Mannosidase</fullName>
        <ecNumber evidence="13">3.2.1.-</ecNumber>
    </recommendedName>
</protein>
<keyword evidence="14" id="KW-0472">Membrane</keyword>
<organism evidence="15 16">
    <name type="scientific">Paramarasmius palmivorus</name>
    <dbReference type="NCBI Taxonomy" id="297713"/>
    <lineage>
        <taxon>Eukaryota</taxon>
        <taxon>Fungi</taxon>
        <taxon>Dikarya</taxon>
        <taxon>Basidiomycota</taxon>
        <taxon>Agaricomycotina</taxon>
        <taxon>Agaricomycetes</taxon>
        <taxon>Agaricomycetidae</taxon>
        <taxon>Agaricales</taxon>
        <taxon>Marasmiineae</taxon>
        <taxon>Marasmiaceae</taxon>
        <taxon>Paramarasmius</taxon>
    </lineage>
</organism>
<keyword evidence="13 15" id="KW-0326">Glycosidase</keyword>
<dbReference type="InterPro" id="IPR012341">
    <property type="entry name" value="6hp_glycosidase-like_sf"/>
</dbReference>
<dbReference type="PRINTS" id="PR00747">
    <property type="entry name" value="GLYHDRLASE47"/>
</dbReference>
<comment type="similarity">
    <text evidence="3 13">Belongs to the glycosyl hydrolase 47 family.</text>
</comment>
<proteinExistence type="inferred from homology"/>
<feature type="binding site" evidence="11">
    <location>
        <position position="584"/>
    </location>
    <ligand>
        <name>Ca(2+)</name>
        <dbReference type="ChEBI" id="CHEBI:29108"/>
    </ligand>
</feature>
<feature type="active site" evidence="10">
    <location>
        <position position="328"/>
    </location>
</feature>
<dbReference type="InterPro" id="IPR050749">
    <property type="entry name" value="Glycosyl_Hydrolase_47"/>
</dbReference>
<comment type="catalytic activity">
    <reaction evidence="9">
        <text>N(4)-(alpha-D-Man-(1-&gt;2)-alpha-D-Man-(1-&gt;2)-alpha-D-Man-(1-&gt;3)-[alpha-D-Man-(1-&gt;2)-alpha-D-Man-(1-&gt;3)-[alpha-D-Man-(1-&gt;2)-alpha-D-Man-(1-&gt;6)]-alpha-D-Man-(1-&gt;6)]-beta-D-Man-(1-&gt;4)-beta-D-GlcNAc-(1-&gt;4)-beta-D-GlcNAc)-L-asparaginyl-[protein] (N-glucan mannose isomer 9A1,2,3B1,2,3) + 4 H2O = N(4)-(alpha-D-Man-(1-&gt;3)-[alpha-D-Man-(1-&gt;3)-[alpha-D-Man-(1-&gt;6)]-alpha-D-Man-(1-&gt;6)]-beta-D-Man-(1-&gt;4)-beta-D-GlcNAc-(1-&gt;4)-beta-D-GlcNAc)-L-asparaginyl-[protein] (N-glucan mannose isomer 5A1,2) + 4 beta-D-mannose</text>
        <dbReference type="Rhea" id="RHEA:56008"/>
        <dbReference type="Rhea" id="RHEA-COMP:14356"/>
        <dbReference type="Rhea" id="RHEA-COMP:14367"/>
        <dbReference type="ChEBI" id="CHEBI:15377"/>
        <dbReference type="ChEBI" id="CHEBI:28563"/>
        <dbReference type="ChEBI" id="CHEBI:59087"/>
        <dbReference type="ChEBI" id="CHEBI:139493"/>
        <dbReference type="EC" id="3.2.1.113"/>
    </reaction>
</comment>
<sequence>MSEFERNLRRRRVELQFRRILQHLSKYPPWMYVLALGLFSFVSYMLVWPVNEVTQSKLEVSPLSYSDTTESDGLFPSFVGGSEATLHTIQTDRQKAVVNAFKHAWRAYGLYLHGVRTVNILLTMAHIERDAMGKDEYHPKSHRGTDFSTNGGIGYFIVDSLDTMHLMGLRSEYNRARKWIMDELSFDKNGMYITFEITIRVLGGLLSAYFLTSDPLYRDRAIDLGERILPAFNTPSGLPVSYVNLAKSKETQTGMSGALGNIAEVASLQLEFKYLAEVAKNETFWRKAENVMAVVNQALPEDGLAPISIDVYGGKFMDSEIRLGSRGDSYYEYLLKQYLQTERTEPIYKKMYDIAMKSVQEKMVKKTPTKKLTYIAPLTPQRLLKGGKTWSTGNRQEHLVCFLAGSLMLGATTSGALSQKVSVPPLPEELTPQGRRDWQTGVELLETCMRTHETATGLSPEIVTFGMDPDGSDRDWYIQDSKGGTPVYDARYMLRPETVESLFIAFRLTGDPRYRDYAWNIFSAIEKHCRFSEGGYLTVLHVDQTPVQHFDQMETFIMSETLKYLYLIFGDSSVLPLNEVVFNTEAHPLPVFKPSIKPAFT</sequence>
<evidence type="ECO:0000256" key="12">
    <source>
        <dbReference type="PIRSR" id="PIRSR601382-3"/>
    </source>
</evidence>
<evidence type="ECO:0000313" key="16">
    <source>
        <dbReference type="Proteomes" id="UP001383192"/>
    </source>
</evidence>
<dbReference type="InterPro" id="IPR001382">
    <property type="entry name" value="Glyco_hydro_47"/>
</dbReference>
<gene>
    <name evidence="15" type="primary">MNS1_3</name>
    <name evidence="15" type="ORF">VNI00_005879</name>
</gene>
<evidence type="ECO:0000256" key="5">
    <source>
        <dbReference type="ARBA" id="ARBA00022801"/>
    </source>
</evidence>
<keyword evidence="6 11" id="KW-0106">Calcium</keyword>
<evidence type="ECO:0000256" key="3">
    <source>
        <dbReference type="ARBA" id="ARBA00007658"/>
    </source>
</evidence>
<feature type="disulfide bond" evidence="12">
    <location>
        <begin position="401"/>
        <end position="448"/>
    </location>
</feature>
<dbReference type="Pfam" id="PF01532">
    <property type="entry name" value="Glyco_hydro_47"/>
    <property type="match status" value="1"/>
</dbReference>
<dbReference type="PANTHER" id="PTHR11742">
    <property type="entry name" value="MANNOSYL-OLIGOSACCHARIDE ALPHA-1,2-MANNOSIDASE-RELATED"/>
    <property type="match status" value="1"/>
</dbReference>
<dbReference type="GO" id="GO:0016020">
    <property type="term" value="C:membrane"/>
    <property type="evidence" value="ECO:0007669"/>
    <property type="project" value="InterPro"/>
</dbReference>
<feature type="active site" evidence="10">
    <location>
        <position position="497"/>
    </location>
</feature>
<keyword evidence="5 13" id="KW-0378">Hydrolase</keyword>
<dbReference type="InterPro" id="IPR036026">
    <property type="entry name" value="Seven-hairpin_glycosidases"/>
</dbReference>
<keyword evidence="14" id="KW-0812">Transmembrane</keyword>
<evidence type="ECO:0000256" key="4">
    <source>
        <dbReference type="ARBA" id="ARBA00022723"/>
    </source>
</evidence>
<evidence type="ECO:0000256" key="1">
    <source>
        <dbReference type="ARBA" id="ARBA00001913"/>
    </source>
</evidence>
<evidence type="ECO:0000256" key="2">
    <source>
        <dbReference type="ARBA" id="ARBA00004922"/>
    </source>
</evidence>
<dbReference type="EMBL" id="JAYKXP010000017">
    <property type="protein sequence ID" value="KAK7049278.1"/>
    <property type="molecule type" value="Genomic_DNA"/>
</dbReference>
<feature type="active site" description="Proton donor" evidence="10">
    <location>
        <position position="196"/>
    </location>
</feature>
<dbReference type="GO" id="GO:0005783">
    <property type="term" value="C:endoplasmic reticulum"/>
    <property type="evidence" value="ECO:0007669"/>
    <property type="project" value="TreeGrafter"/>
</dbReference>
<evidence type="ECO:0000256" key="9">
    <source>
        <dbReference type="ARBA" id="ARBA00048605"/>
    </source>
</evidence>
<dbReference type="GO" id="GO:0005975">
    <property type="term" value="P:carbohydrate metabolic process"/>
    <property type="evidence" value="ECO:0007669"/>
    <property type="project" value="InterPro"/>
</dbReference>